<dbReference type="InterPro" id="IPR006675">
    <property type="entry name" value="HDIG_dom"/>
</dbReference>
<dbReference type="Gene3D" id="1.10.3210.10">
    <property type="entry name" value="Hypothetical protein af1432"/>
    <property type="match status" value="1"/>
</dbReference>
<dbReference type="FunFam" id="3.30.70.270:FF:000001">
    <property type="entry name" value="Diguanylate cyclase domain protein"/>
    <property type="match status" value="1"/>
</dbReference>
<reference evidence="4" key="1">
    <citation type="journal article" date="2015" name="Nature">
        <title>Complex archaea that bridge the gap between prokaryotes and eukaryotes.</title>
        <authorList>
            <person name="Spang A."/>
            <person name="Saw J.H."/>
            <person name="Jorgensen S.L."/>
            <person name="Zaremba-Niedzwiedzka K."/>
            <person name="Martijn J."/>
            <person name="Lind A.E."/>
            <person name="van Eijk R."/>
            <person name="Schleper C."/>
            <person name="Guy L."/>
            <person name="Ettema T.J."/>
        </authorList>
    </citation>
    <scope>NUCLEOTIDE SEQUENCE</scope>
</reference>
<organism evidence="4">
    <name type="scientific">marine sediment metagenome</name>
    <dbReference type="NCBI Taxonomy" id="412755"/>
    <lineage>
        <taxon>unclassified sequences</taxon>
        <taxon>metagenomes</taxon>
        <taxon>ecological metagenomes</taxon>
    </lineage>
</organism>
<protein>
    <recommendedName>
        <fullName evidence="5">Diguanylate cyclase</fullName>
    </recommendedName>
</protein>
<dbReference type="EMBL" id="LAZR01023483">
    <property type="protein sequence ID" value="KKL78356.1"/>
    <property type="molecule type" value="Genomic_DNA"/>
</dbReference>
<dbReference type="PANTHER" id="PTHR45228">
    <property type="entry name" value="CYCLIC DI-GMP PHOSPHODIESTERASE TM_0186-RELATED"/>
    <property type="match status" value="1"/>
</dbReference>
<accession>A0A0F9FIR8</accession>
<dbReference type="SUPFAM" id="SSF55073">
    <property type="entry name" value="Nucleotide cyclase"/>
    <property type="match status" value="1"/>
</dbReference>
<gene>
    <name evidence="4" type="ORF">LCGC14_2025670</name>
</gene>
<feature type="domain" description="HD-GYP" evidence="3">
    <location>
        <begin position="293"/>
        <end position="488"/>
    </location>
</feature>
<dbReference type="Pfam" id="PF13487">
    <property type="entry name" value="HD_5"/>
    <property type="match status" value="1"/>
</dbReference>
<dbReference type="PROSITE" id="PS51832">
    <property type="entry name" value="HD_GYP"/>
    <property type="match status" value="1"/>
</dbReference>
<dbReference type="PROSITE" id="PS51831">
    <property type="entry name" value="HD"/>
    <property type="match status" value="1"/>
</dbReference>
<dbReference type="SUPFAM" id="SSF109604">
    <property type="entry name" value="HD-domain/PDEase-like"/>
    <property type="match status" value="1"/>
</dbReference>
<feature type="domain" description="GGDEF" evidence="1">
    <location>
        <begin position="132"/>
        <end position="263"/>
    </location>
</feature>
<dbReference type="InterPro" id="IPR000160">
    <property type="entry name" value="GGDEF_dom"/>
</dbReference>
<dbReference type="CDD" id="cd00077">
    <property type="entry name" value="HDc"/>
    <property type="match status" value="1"/>
</dbReference>
<evidence type="ECO:0000313" key="4">
    <source>
        <dbReference type="EMBL" id="KKL78356.1"/>
    </source>
</evidence>
<dbReference type="Pfam" id="PF00990">
    <property type="entry name" value="GGDEF"/>
    <property type="match status" value="1"/>
</dbReference>
<sequence length="505" mass="56064">MATSPPRDCMIPPVLSGRIRIPSPGADCPDRQNSVPSVLVPLRAYGGDEGDQVGSDAWWGYLCMCGLDDPSCLSKQLLDYKGLLVQNVLNVTLTNAKLFQELRTDPLTGVGTRRVFESRLGAECARADRHRRPFCVAIVDVDRYKRINDELGHVVGDTVLKALGECMAGQKRRTDVLARYGGDEFVMLMPETTLIEAVTVMERIRCHVPSMQLPDGAATTISCGVAEWTSQTRDTAKDLFRQADLALYEAKRAGRNRTETWGTPSSRPWEETGVNDAQVAELQRRVAGISAESKEMFVQSIWTLVRALEAKDPYTRNHSENVMHYSMGIAEAMAIDLEHEAVIRRAAMIHDIGKIGVPDSILHKPGPLTRAQRRIMERHPLIAVRILDQMRFLERELPIVRHHHERWDGKGYPDGLRASSTHLGARILAVADTLDAITSERVYRKSRPLAKAMAILAEEAGQQFDPAVVEALTQWIADVATRLGTPEDVTVQHLLDSQQPSTTAA</sequence>
<dbReference type="SMART" id="SM00471">
    <property type="entry name" value="HDc"/>
    <property type="match status" value="1"/>
</dbReference>
<feature type="domain" description="HD" evidence="2">
    <location>
        <begin position="315"/>
        <end position="437"/>
    </location>
</feature>
<dbReference type="NCBIfam" id="TIGR00277">
    <property type="entry name" value="HDIG"/>
    <property type="match status" value="1"/>
</dbReference>
<dbReference type="InterPro" id="IPR043128">
    <property type="entry name" value="Rev_trsase/Diguanyl_cyclase"/>
</dbReference>
<dbReference type="InterPro" id="IPR052020">
    <property type="entry name" value="Cyclic_di-GMP/3'3'-cGAMP_PDE"/>
</dbReference>
<dbReference type="InterPro" id="IPR006674">
    <property type="entry name" value="HD_domain"/>
</dbReference>
<dbReference type="SMART" id="SM00267">
    <property type="entry name" value="GGDEF"/>
    <property type="match status" value="1"/>
</dbReference>
<proteinExistence type="predicted"/>
<dbReference type="Gene3D" id="3.30.70.270">
    <property type="match status" value="1"/>
</dbReference>
<dbReference type="InterPro" id="IPR029787">
    <property type="entry name" value="Nucleotide_cyclase"/>
</dbReference>
<comment type="caution">
    <text evidence="4">The sequence shown here is derived from an EMBL/GenBank/DDBJ whole genome shotgun (WGS) entry which is preliminary data.</text>
</comment>
<dbReference type="InterPro" id="IPR003607">
    <property type="entry name" value="HD/PDEase_dom"/>
</dbReference>
<dbReference type="CDD" id="cd01949">
    <property type="entry name" value="GGDEF"/>
    <property type="match status" value="1"/>
</dbReference>
<evidence type="ECO:0000259" key="1">
    <source>
        <dbReference type="PROSITE" id="PS50887"/>
    </source>
</evidence>
<name>A0A0F9FIR8_9ZZZZ</name>
<dbReference type="PROSITE" id="PS50887">
    <property type="entry name" value="GGDEF"/>
    <property type="match status" value="1"/>
</dbReference>
<dbReference type="AlphaFoldDB" id="A0A0F9FIR8"/>
<dbReference type="NCBIfam" id="TIGR00254">
    <property type="entry name" value="GGDEF"/>
    <property type="match status" value="1"/>
</dbReference>
<evidence type="ECO:0008006" key="5">
    <source>
        <dbReference type="Google" id="ProtNLM"/>
    </source>
</evidence>
<dbReference type="PANTHER" id="PTHR45228:SF1">
    <property type="entry name" value="CYCLIC DI-GMP PHOSPHODIESTERASE TM_0186"/>
    <property type="match status" value="1"/>
</dbReference>
<evidence type="ECO:0000259" key="3">
    <source>
        <dbReference type="PROSITE" id="PS51832"/>
    </source>
</evidence>
<evidence type="ECO:0000259" key="2">
    <source>
        <dbReference type="PROSITE" id="PS51831"/>
    </source>
</evidence>
<dbReference type="InterPro" id="IPR037522">
    <property type="entry name" value="HD_GYP_dom"/>
</dbReference>